<dbReference type="EMBL" id="NGJT01000019">
    <property type="protein sequence ID" value="RST91915.1"/>
    <property type="molecule type" value="Genomic_DNA"/>
</dbReference>
<dbReference type="RefSeq" id="WP_125958189.1">
    <property type="nucleotide sequence ID" value="NZ_NGJT01000019.1"/>
</dbReference>
<protein>
    <submittedName>
        <fullName evidence="1">Phage replication protein</fullName>
    </submittedName>
</protein>
<sequence length="126" mass="14643">MADILNQRQEKFLRALFETDTIEKACDVAGINKNTGFKYLKDETFINEYRVIRRELMQQVTGRLQKASDEAVQVLEEVMKDRQNSTPSVRVQSAKTILDVAYRSLEIDDIQERIEKLESVTTKDEI</sequence>
<accession>A0A429ZE34</accession>
<keyword evidence="2" id="KW-1185">Reference proteome</keyword>
<name>A0A429ZE34_9ENTE</name>
<comment type="caution">
    <text evidence="1">The sequence shown here is derived from an EMBL/GenBank/DDBJ whole genome shotgun (WGS) entry which is preliminary data.</text>
</comment>
<dbReference type="AlphaFoldDB" id="A0A429ZE34"/>
<organism evidence="1 2">
    <name type="scientific">Vagococcus bubulae</name>
    <dbReference type="NCBI Taxonomy" id="1977868"/>
    <lineage>
        <taxon>Bacteria</taxon>
        <taxon>Bacillati</taxon>
        <taxon>Bacillota</taxon>
        <taxon>Bacilli</taxon>
        <taxon>Lactobacillales</taxon>
        <taxon>Enterococcaceae</taxon>
        <taxon>Vagococcus</taxon>
    </lineage>
</organism>
<reference evidence="1 2" key="1">
    <citation type="submission" date="2017-05" db="EMBL/GenBank/DDBJ databases">
        <title>Vagococcus spp. assemblies.</title>
        <authorList>
            <person name="Gulvik C.A."/>
        </authorList>
    </citation>
    <scope>NUCLEOTIDE SEQUENCE [LARGE SCALE GENOMIC DNA]</scope>
    <source>
        <strain evidence="1 2">SS1994</strain>
    </source>
</reference>
<gene>
    <name evidence="1" type="ORF">CBF36_09325</name>
</gene>
<dbReference type="OrthoDB" id="2166160at2"/>
<dbReference type="Proteomes" id="UP000288490">
    <property type="component" value="Unassembled WGS sequence"/>
</dbReference>
<evidence type="ECO:0000313" key="2">
    <source>
        <dbReference type="Proteomes" id="UP000288490"/>
    </source>
</evidence>
<evidence type="ECO:0000313" key="1">
    <source>
        <dbReference type="EMBL" id="RST91915.1"/>
    </source>
</evidence>
<proteinExistence type="predicted"/>